<dbReference type="Proteomes" id="UP001054945">
    <property type="component" value="Unassembled WGS sequence"/>
</dbReference>
<protein>
    <submittedName>
        <fullName evidence="1">Uncharacterized protein</fullName>
    </submittedName>
</protein>
<sequence>MLRIKCLEITNKVNILETCQGTRFQDFAKGISRKKMVFSLRNFLKPYRKVSPFGAGLNTQDLTVSVGDWRGWRTPRINGASSLSGR</sequence>
<proteinExistence type="predicted"/>
<name>A0AAV4MQT0_CAEEX</name>
<evidence type="ECO:0000313" key="2">
    <source>
        <dbReference type="Proteomes" id="UP001054945"/>
    </source>
</evidence>
<organism evidence="1 2">
    <name type="scientific">Caerostris extrusa</name>
    <name type="common">Bark spider</name>
    <name type="synonym">Caerostris bankana</name>
    <dbReference type="NCBI Taxonomy" id="172846"/>
    <lineage>
        <taxon>Eukaryota</taxon>
        <taxon>Metazoa</taxon>
        <taxon>Ecdysozoa</taxon>
        <taxon>Arthropoda</taxon>
        <taxon>Chelicerata</taxon>
        <taxon>Arachnida</taxon>
        <taxon>Araneae</taxon>
        <taxon>Araneomorphae</taxon>
        <taxon>Entelegynae</taxon>
        <taxon>Araneoidea</taxon>
        <taxon>Araneidae</taxon>
        <taxon>Caerostris</taxon>
    </lineage>
</organism>
<accession>A0AAV4MQT0</accession>
<reference evidence="1 2" key="1">
    <citation type="submission" date="2021-06" db="EMBL/GenBank/DDBJ databases">
        <title>Caerostris extrusa draft genome.</title>
        <authorList>
            <person name="Kono N."/>
            <person name="Arakawa K."/>
        </authorList>
    </citation>
    <scope>NUCLEOTIDE SEQUENCE [LARGE SCALE GENOMIC DNA]</scope>
</reference>
<gene>
    <name evidence="1" type="ORF">CEXT_501051</name>
</gene>
<comment type="caution">
    <text evidence="1">The sequence shown here is derived from an EMBL/GenBank/DDBJ whole genome shotgun (WGS) entry which is preliminary data.</text>
</comment>
<keyword evidence="2" id="KW-1185">Reference proteome</keyword>
<evidence type="ECO:0000313" key="1">
    <source>
        <dbReference type="EMBL" id="GIX74265.1"/>
    </source>
</evidence>
<dbReference type="EMBL" id="BPLR01020047">
    <property type="protein sequence ID" value="GIX74265.1"/>
    <property type="molecule type" value="Genomic_DNA"/>
</dbReference>
<dbReference type="AlphaFoldDB" id="A0AAV4MQT0"/>